<dbReference type="EMBL" id="SJZF01000002">
    <property type="protein sequence ID" value="TFU27463.1"/>
    <property type="molecule type" value="Genomic_DNA"/>
</dbReference>
<dbReference type="PANTHER" id="PTHR30026:SF20">
    <property type="entry name" value="OUTER MEMBRANE PROTEIN TOLC"/>
    <property type="match status" value="1"/>
</dbReference>
<dbReference type="InterPro" id="IPR051906">
    <property type="entry name" value="TolC-like"/>
</dbReference>
<dbReference type="InterPro" id="IPR003423">
    <property type="entry name" value="OMP_efflux"/>
</dbReference>
<sequence length="423" mass="45640">MARLWALLFLLVPALASGHALVPLREHPLLRQAQALLEAARKGLEAQAAPLALNLQGNYARLGYECTPASLCPSLPATGGSLTLSLVLTPFPFGETADGLARAQITYRRAELGYRKALTALQAQAVAAYGRHRQALLGVEAATKGVELAEKALEAARKRQANAKELREAELALLEAQNRLEEARRGLELAKQAALGLVDLERPLPEIPPPKGSTPLALEEARLSVAEAEIAYGSALRALLPQVQASYLLYPSGNDTLALSLSSRSLQPTLSYTRQDPARQPTPVPSGGSYRTQEELRLSLSLTLSPGLLAALEAANLQKQGAEEALRAAEIQAHLQEASLRHALQGAEAALALAQRRLAAQEQALEETRKRLALGLESPLGLLQAELSWMQARLGLAQAESEYRNRLMELYQFYGELLPEVNP</sequence>
<evidence type="ECO:0000256" key="3">
    <source>
        <dbReference type="ARBA" id="ARBA00022448"/>
    </source>
</evidence>
<evidence type="ECO:0000256" key="2">
    <source>
        <dbReference type="ARBA" id="ARBA00007613"/>
    </source>
</evidence>
<evidence type="ECO:0000256" key="5">
    <source>
        <dbReference type="ARBA" id="ARBA00022692"/>
    </source>
</evidence>
<comment type="subcellular location">
    <subcellularLocation>
        <location evidence="1">Cell outer membrane</location>
    </subcellularLocation>
</comment>
<dbReference type="GO" id="GO:1990281">
    <property type="term" value="C:efflux pump complex"/>
    <property type="evidence" value="ECO:0007669"/>
    <property type="project" value="TreeGrafter"/>
</dbReference>
<keyword evidence="5" id="KW-0812">Transmembrane</keyword>
<evidence type="ECO:0000256" key="9">
    <source>
        <dbReference type="SAM" id="MobiDB-lite"/>
    </source>
</evidence>
<dbReference type="RefSeq" id="WP_135259457.1">
    <property type="nucleotide sequence ID" value="NZ_SJZF01000002.1"/>
</dbReference>
<name>A0A4Y9FFZ6_9DEIN</name>
<dbReference type="Proteomes" id="UP000297668">
    <property type="component" value="Unassembled WGS sequence"/>
</dbReference>
<dbReference type="GO" id="GO:0015562">
    <property type="term" value="F:efflux transmembrane transporter activity"/>
    <property type="evidence" value="ECO:0007669"/>
    <property type="project" value="InterPro"/>
</dbReference>
<proteinExistence type="inferred from homology"/>
<dbReference type="Pfam" id="PF02321">
    <property type="entry name" value="OEP"/>
    <property type="match status" value="1"/>
</dbReference>
<keyword evidence="6" id="KW-0472">Membrane</keyword>
<dbReference type="SUPFAM" id="SSF56954">
    <property type="entry name" value="Outer membrane efflux proteins (OEP)"/>
    <property type="match status" value="1"/>
</dbReference>
<comment type="similarity">
    <text evidence="2">Belongs to the outer membrane factor (OMF) (TC 1.B.17) family.</text>
</comment>
<evidence type="ECO:0000256" key="4">
    <source>
        <dbReference type="ARBA" id="ARBA00022452"/>
    </source>
</evidence>
<dbReference type="PANTHER" id="PTHR30026">
    <property type="entry name" value="OUTER MEMBRANE PROTEIN TOLC"/>
    <property type="match status" value="1"/>
</dbReference>
<evidence type="ECO:0000256" key="6">
    <source>
        <dbReference type="ARBA" id="ARBA00023136"/>
    </source>
</evidence>
<evidence type="ECO:0000313" key="11">
    <source>
        <dbReference type="Proteomes" id="UP000297668"/>
    </source>
</evidence>
<accession>A0A4Y9FFZ6</accession>
<dbReference type="GO" id="GO:0009279">
    <property type="term" value="C:cell outer membrane"/>
    <property type="evidence" value="ECO:0007669"/>
    <property type="project" value="UniProtKB-SubCell"/>
</dbReference>
<dbReference type="Gene3D" id="1.20.1600.10">
    <property type="entry name" value="Outer membrane efflux proteins (OEP)"/>
    <property type="match status" value="1"/>
</dbReference>
<evidence type="ECO:0000256" key="1">
    <source>
        <dbReference type="ARBA" id="ARBA00004442"/>
    </source>
</evidence>
<dbReference type="AlphaFoldDB" id="A0A4Y9FFZ6"/>
<keyword evidence="3" id="KW-0813">Transport</keyword>
<keyword evidence="4" id="KW-1134">Transmembrane beta strand</keyword>
<evidence type="ECO:0000313" key="10">
    <source>
        <dbReference type="EMBL" id="TFU27463.1"/>
    </source>
</evidence>
<reference evidence="10 11" key="1">
    <citation type="submission" date="2019-03" db="EMBL/GenBank/DDBJ databases">
        <title>Thermus tengchongensis species for the arsenic transformation mechanism.</title>
        <authorList>
            <person name="Yuan G.C."/>
        </authorList>
    </citation>
    <scope>NUCLEOTIDE SEQUENCE [LARGE SCALE GENOMIC DNA]</scope>
    <source>
        <strain evidence="10 11">15W</strain>
    </source>
</reference>
<feature type="coiled-coil region" evidence="8">
    <location>
        <begin position="312"/>
        <end position="371"/>
    </location>
</feature>
<evidence type="ECO:0000256" key="8">
    <source>
        <dbReference type="SAM" id="Coils"/>
    </source>
</evidence>
<dbReference type="GO" id="GO:0015288">
    <property type="term" value="F:porin activity"/>
    <property type="evidence" value="ECO:0007669"/>
    <property type="project" value="TreeGrafter"/>
</dbReference>
<gene>
    <name evidence="10" type="ORF">E0687_01625</name>
</gene>
<keyword evidence="8" id="KW-0175">Coiled coil</keyword>
<feature type="region of interest" description="Disordered" evidence="9">
    <location>
        <begin position="271"/>
        <end position="291"/>
    </location>
</feature>
<protein>
    <submittedName>
        <fullName evidence="10">TolC family protein</fullName>
    </submittedName>
</protein>
<keyword evidence="7" id="KW-0998">Cell outer membrane</keyword>
<comment type="caution">
    <text evidence="10">The sequence shown here is derived from an EMBL/GenBank/DDBJ whole genome shotgun (WGS) entry which is preliminary data.</text>
</comment>
<evidence type="ECO:0000256" key="7">
    <source>
        <dbReference type="ARBA" id="ARBA00023237"/>
    </source>
</evidence>
<feature type="coiled-coil region" evidence="8">
    <location>
        <begin position="139"/>
        <end position="193"/>
    </location>
</feature>
<organism evidence="10 11">
    <name type="scientific">Thermus tengchongensis</name>
    <dbReference type="NCBI Taxonomy" id="1214928"/>
    <lineage>
        <taxon>Bacteria</taxon>
        <taxon>Thermotogati</taxon>
        <taxon>Deinococcota</taxon>
        <taxon>Deinococci</taxon>
        <taxon>Thermales</taxon>
        <taxon>Thermaceae</taxon>
        <taxon>Thermus</taxon>
    </lineage>
</organism>